<dbReference type="Gene3D" id="1.25.40.10">
    <property type="entry name" value="Tetratricopeptide repeat domain"/>
    <property type="match status" value="1"/>
</dbReference>
<comment type="subcellular location">
    <subcellularLocation>
        <location evidence="3">Cytoplasm</location>
    </subcellularLocation>
    <subcellularLocation>
        <location evidence="2">Mitochondrion</location>
    </subcellularLocation>
    <subcellularLocation>
        <location evidence="1">Nucleus</location>
    </subcellularLocation>
</comment>
<evidence type="ECO:0000256" key="3">
    <source>
        <dbReference type="ARBA" id="ARBA00004496"/>
    </source>
</evidence>
<evidence type="ECO:0000256" key="5">
    <source>
        <dbReference type="ARBA" id="ARBA00019998"/>
    </source>
</evidence>
<dbReference type="SMART" id="SM01284">
    <property type="entry name" value="ECSIT_Cterm"/>
    <property type="match status" value="1"/>
</dbReference>
<dbReference type="PANTHER" id="PTHR13113:SF1">
    <property type="entry name" value="EVOLUTIONARILY CONSERVED SIGNALING INTERMEDIATE IN TOLL PATHWAY, MITOCHONDRIAL"/>
    <property type="match status" value="1"/>
</dbReference>
<evidence type="ECO:0000256" key="7">
    <source>
        <dbReference type="ARBA" id="ARBA00022588"/>
    </source>
</evidence>
<comment type="similarity">
    <text evidence="4">Belongs to the ECSIT family.</text>
</comment>
<dbReference type="GO" id="GO:0007178">
    <property type="term" value="P:cell surface receptor protein serine/threonine kinase signaling pathway"/>
    <property type="evidence" value="ECO:0007669"/>
    <property type="project" value="TreeGrafter"/>
</dbReference>
<reference evidence="15 16" key="1">
    <citation type="submission" date="2020-02" db="EMBL/GenBank/DDBJ databases">
        <authorList>
            <person name="Ferguson B K."/>
        </authorList>
    </citation>
    <scope>NUCLEOTIDE SEQUENCE [LARGE SCALE GENOMIC DNA]</scope>
</reference>
<evidence type="ECO:0000259" key="13">
    <source>
        <dbReference type="SMART" id="SM01284"/>
    </source>
</evidence>
<organism evidence="15 16">
    <name type="scientific">Nesidiocoris tenuis</name>
    <dbReference type="NCBI Taxonomy" id="355587"/>
    <lineage>
        <taxon>Eukaryota</taxon>
        <taxon>Metazoa</taxon>
        <taxon>Ecdysozoa</taxon>
        <taxon>Arthropoda</taxon>
        <taxon>Hexapoda</taxon>
        <taxon>Insecta</taxon>
        <taxon>Pterygota</taxon>
        <taxon>Neoptera</taxon>
        <taxon>Paraneoptera</taxon>
        <taxon>Hemiptera</taxon>
        <taxon>Heteroptera</taxon>
        <taxon>Panheteroptera</taxon>
        <taxon>Cimicomorpha</taxon>
        <taxon>Miridae</taxon>
        <taxon>Dicyphina</taxon>
        <taxon>Nesidiocoris</taxon>
    </lineage>
</organism>
<feature type="compositionally biased region" description="Basic and acidic residues" evidence="12">
    <location>
        <begin position="309"/>
        <end position="324"/>
    </location>
</feature>
<name>A0A6H5GTT7_9HEMI</name>
<dbReference type="GO" id="GO:0005739">
    <property type="term" value="C:mitochondrion"/>
    <property type="evidence" value="ECO:0007669"/>
    <property type="project" value="UniProtKB-SubCell"/>
</dbReference>
<evidence type="ECO:0000256" key="9">
    <source>
        <dbReference type="ARBA" id="ARBA00022946"/>
    </source>
</evidence>
<keyword evidence="8" id="KW-0391">Immunity</keyword>
<evidence type="ECO:0000256" key="8">
    <source>
        <dbReference type="ARBA" id="ARBA00022859"/>
    </source>
</evidence>
<dbReference type="EMBL" id="CADCXU010017422">
    <property type="protein sequence ID" value="CAB0006183.1"/>
    <property type="molecule type" value="Genomic_DNA"/>
</dbReference>
<keyword evidence="6" id="KW-0963">Cytoplasm</keyword>
<evidence type="ECO:0000256" key="11">
    <source>
        <dbReference type="ARBA" id="ARBA00023242"/>
    </source>
</evidence>
<dbReference type="InterPro" id="IPR010418">
    <property type="entry name" value="ECSIT"/>
</dbReference>
<keyword evidence="10" id="KW-0496">Mitochondrion</keyword>
<evidence type="ECO:0000256" key="12">
    <source>
        <dbReference type="SAM" id="MobiDB-lite"/>
    </source>
</evidence>
<evidence type="ECO:0000256" key="6">
    <source>
        <dbReference type="ARBA" id="ARBA00022490"/>
    </source>
</evidence>
<evidence type="ECO:0000313" key="16">
    <source>
        <dbReference type="Proteomes" id="UP000479000"/>
    </source>
</evidence>
<evidence type="ECO:0000256" key="4">
    <source>
        <dbReference type="ARBA" id="ARBA00007674"/>
    </source>
</evidence>
<dbReference type="InterPro" id="IPR011990">
    <property type="entry name" value="TPR-like_helical_dom_sf"/>
</dbReference>
<sequence>MVNLYKDSERLRRGHVEFIYSALRHMKEFGVEKDLQIYKALVDVFPKGKMIPRNIFQVEFMHYPKHQQCAIDLLDQMEQNGVIPDWDMEDQLVNVFGRKGHPVRKYARMMYWMPKFKNASPWCVPDSLSSDPYQLARYAVERIMSVDIATKISTFKTEEIPDALDHTWIVSGQSPDQQRLLADLPKNTPVYVEGRFQIRIMNHVVTYFVLRADIKLARSATEENYDDVSNMYIPLFSKPREDLVVKPTVHEQEDGIILGICCTGTSSRDSLLSWIRSLEKENPRLADLTVVFTLKAPQDETSLAEVETEVVRRETDDEKSEKTK</sequence>
<keyword evidence="7" id="KW-0399">Innate immunity</keyword>
<keyword evidence="16" id="KW-1185">Reference proteome</keyword>
<dbReference type="EMBL" id="CADCXU010017423">
    <property type="protein sequence ID" value="CAB0006188.1"/>
    <property type="molecule type" value="Genomic_DNA"/>
</dbReference>
<dbReference type="InterPro" id="IPR046448">
    <property type="entry name" value="ECSIT_N"/>
</dbReference>
<keyword evidence="11" id="KW-0539">Nucleus</keyword>
<proteinExistence type="inferred from homology"/>
<dbReference type="GO" id="GO:0005634">
    <property type="term" value="C:nucleus"/>
    <property type="evidence" value="ECO:0007669"/>
    <property type="project" value="UniProtKB-SubCell"/>
</dbReference>
<evidence type="ECO:0000256" key="2">
    <source>
        <dbReference type="ARBA" id="ARBA00004173"/>
    </source>
</evidence>
<dbReference type="PANTHER" id="PTHR13113">
    <property type="entry name" value="ECSIT EVOLUTIONARILY CONSERVED SIGNALING INTERMEDIATE IN TOLL PATHWAYS"/>
    <property type="match status" value="1"/>
</dbReference>
<feature type="domain" description="ECSIT C-terminal" evidence="13">
    <location>
        <begin position="174"/>
        <end position="295"/>
    </location>
</feature>
<evidence type="ECO:0000313" key="14">
    <source>
        <dbReference type="EMBL" id="CAB0006183.1"/>
    </source>
</evidence>
<dbReference type="InterPro" id="IPR029342">
    <property type="entry name" value="ECIST_C"/>
</dbReference>
<protein>
    <recommendedName>
        <fullName evidence="5">Evolutionarily conserved signaling intermediate in Toll pathway, mitochondrial</fullName>
    </recommendedName>
</protein>
<evidence type="ECO:0000313" key="15">
    <source>
        <dbReference type="EMBL" id="CAB0006188.1"/>
    </source>
</evidence>
<dbReference type="GO" id="GO:0045087">
    <property type="term" value="P:innate immune response"/>
    <property type="evidence" value="ECO:0007669"/>
    <property type="project" value="UniProtKB-KW"/>
</dbReference>
<feature type="region of interest" description="Disordered" evidence="12">
    <location>
        <begin position="300"/>
        <end position="324"/>
    </location>
</feature>
<keyword evidence="9" id="KW-0809">Transit peptide</keyword>
<dbReference type="OrthoDB" id="10064298at2759"/>
<dbReference type="Proteomes" id="UP000479000">
    <property type="component" value="Unassembled WGS sequence"/>
</dbReference>
<accession>A0A6H5GTT7</accession>
<gene>
    <name evidence="14" type="ORF">NTEN_LOCUS11660</name>
    <name evidence="15" type="ORF">NTEN_LOCUS11665</name>
</gene>
<dbReference type="Pfam" id="PF14784">
    <property type="entry name" value="ECSIT_C"/>
    <property type="match status" value="1"/>
</dbReference>
<dbReference type="AlphaFoldDB" id="A0A6H5GTT7"/>
<evidence type="ECO:0000256" key="1">
    <source>
        <dbReference type="ARBA" id="ARBA00004123"/>
    </source>
</evidence>
<dbReference type="Pfam" id="PF06239">
    <property type="entry name" value="ECSIT_N"/>
    <property type="match status" value="1"/>
</dbReference>
<evidence type="ECO:0000256" key="10">
    <source>
        <dbReference type="ARBA" id="ARBA00023128"/>
    </source>
</evidence>